<proteinExistence type="predicted"/>
<comment type="caution">
    <text evidence="1">The sequence shown here is derived from an EMBL/GenBank/DDBJ whole genome shotgun (WGS) entry which is preliminary data.</text>
</comment>
<evidence type="ECO:0000313" key="2">
    <source>
        <dbReference type="Proteomes" id="UP001275932"/>
    </source>
</evidence>
<protein>
    <submittedName>
        <fullName evidence="1">Uncharacterized protein</fullName>
    </submittedName>
</protein>
<organism evidence="1 2">
    <name type="scientific">Intestinicryptomonas porci</name>
    <dbReference type="NCBI Taxonomy" id="2926320"/>
    <lineage>
        <taxon>Bacteria</taxon>
        <taxon>Pseudomonadati</taxon>
        <taxon>Verrucomicrobiota</taxon>
        <taxon>Opitutia</taxon>
        <taxon>Opitutales</taxon>
        <taxon>Intestinicryptomonaceae</taxon>
        <taxon>Intestinicryptomonas</taxon>
    </lineage>
</organism>
<accession>A0ABU4WF62</accession>
<evidence type="ECO:0000313" key="1">
    <source>
        <dbReference type="EMBL" id="MDX8415189.1"/>
    </source>
</evidence>
<reference evidence="1 2" key="1">
    <citation type="submission" date="2022-03" db="EMBL/GenBank/DDBJ databases">
        <title>Novel taxa within the pig intestine.</title>
        <authorList>
            <person name="Wylensek D."/>
            <person name="Bishof K."/>
            <person name="Afrizal A."/>
            <person name="Clavel T."/>
        </authorList>
    </citation>
    <scope>NUCLEOTIDE SEQUENCE [LARGE SCALE GENOMIC DNA]</scope>
    <source>
        <strain evidence="1 2">CLA-KB-P66</strain>
    </source>
</reference>
<dbReference type="RefSeq" id="WP_370396637.1">
    <property type="nucleotide sequence ID" value="NZ_JALBUT010000003.1"/>
</dbReference>
<dbReference type="EMBL" id="JALBUT010000003">
    <property type="protein sequence ID" value="MDX8415189.1"/>
    <property type="molecule type" value="Genomic_DNA"/>
</dbReference>
<sequence length="103" mass="11226">MSFEAGAEVSFTNLSNIDDMSFEFVVDDISAFQDKELNEYFETITLAGSSIENLLTSENLTVFDKSTNMTYNIRISDSGTITIIPEPSECAAVFGAAMLVFAA</sequence>
<keyword evidence="2" id="KW-1185">Reference proteome</keyword>
<name>A0ABU4WF62_9BACT</name>
<gene>
    <name evidence="1" type="ORF">MOX91_03220</name>
</gene>
<dbReference type="Proteomes" id="UP001275932">
    <property type="component" value="Unassembled WGS sequence"/>
</dbReference>